<comment type="caution">
    <text evidence="2">The sequence shown here is derived from an EMBL/GenBank/DDBJ whole genome shotgun (WGS) entry which is preliminary data.</text>
</comment>
<evidence type="ECO:0000256" key="1">
    <source>
        <dbReference type="SAM" id="MobiDB-lite"/>
    </source>
</evidence>
<proteinExistence type="predicted"/>
<sequence>MADGIGKAVGQQLGELGKQIVKDIAKVPGQLTGFTDVGTQETKGQGAGASKQSSQQTAPPKTPTENVNPLAALEQQEQIEKAKKLERVRQELAAQFKRPVGAENQPKTAFEQQKLEDLEKQKLEIKKMREQTKELQPMSSKAKRGNLFGVRIKQQKRFSDERAKNVGSG</sequence>
<name>A0A0G1CEV9_9BACT</name>
<feature type="compositionally biased region" description="Polar residues" evidence="1">
    <location>
        <begin position="57"/>
        <end position="66"/>
    </location>
</feature>
<accession>A0A0G1CEV9</accession>
<dbReference type="EMBL" id="LCFB01000028">
    <property type="protein sequence ID" value="KKS84029.1"/>
    <property type="molecule type" value="Genomic_DNA"/>
</dbReference>
<feature type="region of interest" description="Disordered" evidence="1">
    <location>
        <begin position="130"/>
        <end position="169"/>
    </location>
</feature>
<dbReference type="Proteomes" id="UP000034543">
    <property type="component" value="Unassembled WGS sequence"/>
</dbReference>
<evidence type="ECO:0000313" key="2">
    <source>
        <dbReference type="EMBL" id="KKS84029.1"/>
    </source>
</evidence>
<feature type="region of interest" description="Disordered" evidence="1">
    <location>
        <begin position="32"/>
        <end position="66"/>
    </location>
</feature>
<dbReference type="AlphaFoldDB" id="A0A0G1CEV9"/>
<organism evidence="2 3">
    <name type="scientific">Candidatus Gottesmanbacteria bacterium GW2011_GWA1_43_11</name>
    <dbReference type="NCBI Taxonomy" id="1618436"/>
    <lineage>
        <taxon>Bacteria</taxon>
        <taxon>Candidatus Gottesmaniibacteriota</taxon>
    </lineage>
</organism>
<protein>
    <submittedName>
        <fullName evidence="2">Uncharacterized protein</fullName>
    </submittedName>
</protein>
<feature type="compositionally biased region" description="Basic and acidic residues" evidence="1">
    <location>
        <begin position="157"/>
        <end position="169"/>
    </location>
</feature>
<evidence type="ECO:0000313" key="3">
    <source>
        <dbReference type="Proteomes" id="UP000034543"/>
    </source>
</evidence>
<gene>
    <name evidence="2" type="ORF">UV59_C0028G0012</name>
</gene>
<reference evidence="2 3" key="1">
    <citation type="journal article" date="2015" name="Nature">
        <title>rRNA introns, odd ribosomes, and small enigmatic genomes across a large radiation of phyla.</title>
        <authorList>
            <person name="Brown C.T."/>
            <person name="Hug L.A."/>
            <person name="Thomas B.C."/>
            <person name="Sharon I."/>
            <person name="Castelle C.J."/>
            <person name="Singh A."/>
            <person name="Wilkins M.J."/>
            <person name="Williams K.H."/>
            <person name="Banfield J.F."/>
        </authorList>
    </citation>
    <scope>NUCLEOTIDE SEQUENCE [LARGE SCALE GENOMIC DNA]</scope>
</reference>